<keyword evidence="4 6" id="KW-0472">Membrane</keyword>
<evidence type="ECO:0000256" key="5">
    <source>
        <dbReference type="SAM" id="MobiDB-lite"/>
    </source>
</evidence>
<dbReference type="Gene3D" id="2.30.30.60">
    <property type="match status" value="1"/>
</dbReference>
<keyword evidence="3 6" id="KW-1133">Transmembrane helix</keyword>
<feature type="domain" description="Mechanosensitive ion channel MscS" evidence="7">
    <location>
        <begin position="173"/>
        <end position="238"/>
    </location>
</feature>
<accession>E4N6G7</accession>
<feature type="compositionally biased region" description="Basic and acidic residues" evidence="5">
    <location>
        <begin position="352"/>
        <end position="371"/>
    </location>
</feature>
<feature type="transmembrane region" description="Helical" evidence="6">
    <location>
        <begin position="52"/>
        <end position="70"/>
    </location>
</feature>
<dbReference type="PATRIC" id="fig|452652.3.peg.953"/>
<keyword evidence="9" id="KW-1185">Reference proteome</keyword>
<evidence type="ECO:0000256" key="3">
    <source>
        <dbReference type="ARBA" id="ARBA00022989"/>
    </source>
</evidence>
<dbReference type="Pfam" id="PF00924">
    <property type="entry name" value="MS_channel_2nd"/>
    <property type="match status" value="1"/>
</dbReference>
<protein>
    <recommendedName>
        <fullName evidence="7">Mechanosensitive ion channel MscS domain-containing protein</fullName>
    </recommendedName>
</protein>
<feature type="transmembrane region" description="Helical" evidence="6">
    <location>
        <begin position="153"/>
        <end position="173"/>
    </location>
</feature>
<feature type="region of interest" description="Disordered" evidence="5">
    <location>
        <begin position="331"/>
        <end position="371"/>
    </location>
</feature>
<comment type="subcellular location">
    <subcellularLocation>
        <location evidence="1">Membrane</location>
    </subcellularLocation>
</comment>
<dbReference type="GO" id="GO:0055085">
    <property type="term" value="P:transmembrane transport"/>
    <property type="evidence" value="ECO:0007669"/>
    <property type="project" value="InterPro"/>
</dbReference>
<dbReference type="AlphaFoldDB" id="E4N6G7"/>
<feature type="transmembrane region" description="Helical" evidence="6">
    <location>
        <begin position="6"/>
        <end position="23"/>
    </location>
</feature>
<dbReference type="STRING" id="452652.KSE_09620"/>
<dbReference type="Gene3D" id="1.10.287.1260">
    <property type="match status" value="1"/>
</dbReference>
<dbReference type="GO" id="GO:0016020">
    <property type="term" value="C:membrane"/>
    <property type="evidence" value="ECO:0007669"/>
    <property type="project" value="UniProtKB-SubCell"/>
</dbReference>
<dbReference type="SUPFAM" id="SSF50182">
    <property type="entry name" value="Sm-like ribonucleoproteins"/>
    <property type="match status" value="1"/>
</dbReference>
<dbReference type="RefSeq" id="WP_014134117.1">
    <property type="nucleotide sequence ID" value="NC_016109.1"/>
</dbReference>
<evidence type="ECO:0000256" key="2">
    <source>
        <dbReference type="ARBA" id="ARBA00022692"/>
    </source>
</evidence>
<feature type="transmembrane region" description="Helical" evidence="6">
    <location>
        <begin position="76"/>
        <end position="102"/>
    </location>
</feature>
<evidence type="ECO:0000259" key="7">
    <source>
        <dbReference type="Pfam" id="PF00924"/>
    </source>
</evidence>
<evidence type="ECO:0000256" key="1">
    <source>
        <dbReference type="ARBA" id="ARBA00004370"/>
    </source>
</evidence>
<feature type="transmembrane region" description="Helical" evidence="6">
    <location>
        <begin position="123"/>
        <end position="147"/>
    </location>
</feature>
<gene>
    <name evidence="8" type="ordered locus">KSE_09620</name>
</gene>
<dbReference type="Proteomes" id="UP000007076">
    <property type="component" value="Chromosome"/>
</dbReference>
<dbReference type="HOGENOM" id="CLU_021080_0_0_11"/>
<keyword evidence="2 6" id="KW-0812">Transmembrane</keyword>
<organism evidence="8 9">
    <name type="scientific">Kitasatospora setae (strain ATCC 33774 / DSM 43861 / JCM 3304 / KCC A-0304 / NBRC 14216 / KM-6054)</name>
    <name type="common">Streptomyces setae</name>
    <dbReference type="NCBI Taxonomy" id="452652"/>
    <lineage>
        <taxon>Bacteria</taxon>
        <taxon>Bacillati</taxon>
        <taxon>Actinomycetota</taxon>
        <taxon>Actinomycetes</taxon>
        <taxon>Kitasatosporales</taxon>
        <taxon>Streptomycetaceae</taxon>
        <taxon>Kitasatospora</taxon>
    </lineage>
</organism>
<reference evidence="8 9" key="1">
    <citation type="journal article" date="2010" name="DNA Res.">
        <title>Genome sequence of Kitasatospora setae NBRC 14216T: an evolutionary snapshot of the family Streptomycetaceae.</title>
        <authorList>
            <person name="Ichikawa N."/>
            <person name="Oguchi A."/>
            <person name="Ikeda H."/>
            <person name="Ishikawa J."/>
            <person name="Kitani S."/>
            <person name="Watanabe Y."/>
            <person name="Nakamura S."/>
            <person name="Katano Y."/>
            <person name="Kishi E."/>
            <person name="Sasagawa M."/>
            <person name="Ankai A."/>
            <person name="Fukui S."/>
            <person name="Hashimoto Y."/>
            <person name="Kamata S."/>
            <person name="Otoguro M."/>
            <person name="Tanikawa S."/>
            <person name="Nihira T."/>
            <person name="Horinouchi S."/>
            <person name="Ohnishi Y."/>
            <person name="Hayakawa M."/>
            <person name="Kuzuyama T."/>
            <person name="Arisawa A."/>
            <person name="Nomoto F."/>
            <person name="Miura H."/>
            <person name="Takahashi Y."/>
            <person name="Fujita N."/>
        </authorList>
    </citation>
    <scope>NUCLEOTIDE SEQUENCE [LARGE SCALE GENOMIC DNA]</scope>
    <source>
        <strain evidence="9">ATCC 33774 / DSM 43861 / JCM 3304 / KCC A-0304 / NBRC 14216 / KM-6054</strain>
    </source>
</reference>
<name>E4N6G7_KITSK</name>
<dbReference type="InterPro" id="IPR023408">
    <property type="entry name" value="MscS_beta-dom_sf"/>
</dbReference>
<dbReference type="EMBL" id="AP010968">
    <property type="protein sequence ID" value="BAJ26798.1"/>
    <property type="molecule type" value="Genomic_DNA"/>
</dbReference>
<evidence type="ECO:0000313" key="8">
    <source>
        <dbReference type="EMBL" id="BAJ26798.1"/>
    </source>
</evidence>
<evidence type="ECO:0000313" key="9">
    <source>
        <dbReference type="Proteomes" id="UP000007076"/>
    </source>
</evidence>
<evidence type="ECO:0000256" key="6">
    <source>
        <dbReference type="SAM" id="Phobius"/>
    </source>
</evidence>
<dbReference type="PANTHER" id="PTHR30566">
    <property type="entry name" value="YNAI-RELATED MECHANOSENSITIVE ION CHANNEL"/>
    <property type="match status" value="1"/>
</dbReference>
<dbReference type="InterPro" id="IPR010920">
    <property type="entry name" value="LSM_dom_sf"/>
</dbReference>
<proteinExistence type="predicted"/>
<dbReference type="eggNOG" id="COG0668">
    <property type="taxonomic scope" value="Bacteria"/>
</dbReference>
<dbReference type="PANTHER" id="PTHR30566:SF25">
    <property type="entry name" value="INNER MEMBRANE PROTEIN"/>
    <property type="match status" value="1"/>
</dbReference>
<evidence type="ECO:0000256" key="4">
    <source>
        <dbReference type="ARBA" id="ARBA00023136"/>
    </source>
</evidence>
<dbReference type="KEGG" id="ksk:KSE_09620"/>
<dbReference type="InterPro" id="IPR006685">
    <property type="entry name" value="MscS_channel_2nd"/>
</dbReference>
<sequence>MWWWSAVRLVAAGAAVGLVLYGVDRLVEPVARRLPARAGTVPQVLRGCRKPILAVAACGLLLAAGPWVRAPGGVGHLLVLVTIGACGWLAARAAGLVLDGAVRLAVRRRDAAWAGRARTQAGLLGRILQAAIAVLALAAMLMTFPAVRVVGTSLLASAGLVGVVAGIAAQSALSNLFAGIQMAFGDLARIGDVVVVGGEWGTVEEITLTAVVIATWDQRRIVMPMSYFAGRPFENWSRRSDRITGTALLHLDHRTPVDLLRAEFDAYLAKNPRWDGEGSALQVVDTTPTTLVVRALATAANGADAFELRCELREHLVAFLREQHPYALPRLPVSAAPGEPGASGVSGQPGGPERERWPEQRQRPARVEADD</sequence>